<feature type="region of interest" description="Disordered" evidence="1">
    <location>
        <begin position="139"/>
        <end position="161"/>
    </location>
</feature>
<name>A0AA88RFZ7_9ASTE</name>
<organism evidence="2 3">
    <name type="scientific">Escallonia rubra</name>
    <dbReference type="NCBI Taxonomy" id="112253"/>
    <lineage>
        <taxon>Eukaryota</taxon>
        <taxon>Viridiplantae</taxon>
        <taxon>Streptophyta</taxon>
        <taxon>Embryophyta</taxon>
        <taxon>Tracheophyta</taxon>
        <taxon>Spermatophyta</taxon>
        <taxon>Magnoliopsida</taxon>
        <taxon>eudicotyledons</taxon>
        <taxon>Gunneridae</taxon>
        <taxon>Pentapetalae</taxon>
        <taxon>asterids</taxon>
        <taxon>campanulids</taxon>
        <taxon>Escalloniales</taxon>
        <taxon>Escalloniaceae</taxon>
        <taxon>Escallonia</taxon>
    </lineage>
</organism>
<dbReference type="AlphaFoldDB" id="A0AA88RFZ7"/>
<dbReference type="EMBL" id="JAVXUO010000804">
    <property type="protein sequence ID" value="KAK2988893.1"/>
    <property type="molecule type" value="Genomic_DNA"/>
</dbReference>
<keyword evidence="3" id="KW-1185">Reference proteome</keyword>
<proteinExistence type="predicted"/>
<evidence type="ECO:0000313" key="3">
    <source>
        <dbReference type="Proteomes" id="UP001187471"/>
    </source>
</evidence>
<protein>
    <submittedName>
        <fullName evidence="2">Uncharacterized protein</fullName>
    </submittedName>
</protein>
<evidence type="ECO:0000256" key="1">
    <source>
        <dbReference type="SAM" id="MobiDB-lite"/>
    </source>
</evidence>
<accession>A0AA88RFZ7</accession>
<dbReference type="Proteomes" id="UP001187471">
    <property type="component" value="Unassembled WGS sequence"/>
</dbReference>
<evidence type="ECO:0000313" key="2">
    <source>
        <dbReference type="EMBL" id="KAK2988893.1"/>
    </source>
</evidence>
<sequence>MNLDNLDVILNANMIRVAPLYVDPVIFDRRCPFFSTSNTHYLGTLNPIRRQLGQRNREHTILELGTDGVQINIVRQAKLPPELAVRPLHAVPVVALLLLFPLPLSAYPQRASTLAADIAALSSAALSIPSGMCSSTLNGSGRRTELGFSRNGSRDPWPGSTQKFSCTNKITEQTHSIPRKGSLIVKATKWLSNLATHAVFSILDDHDLRLKRFVKPDMSDTRIHWLPS</sequence>
<comment type="caution">
    <text evidence="2">The sequence shown here is derived from an EMBL/GenBank/DDBJ whole genome shotgun (WGS) entry which is preliminary data.</text>
</comment>
<gene>
    <name evidence="2" type="ORF">RJ640_007313</name>
</gene>
<reference evidence="2" key="1">
    <citation type="submission" date="2022-12" db="EMBL/GenBank/DDBJ databases">
        <title>Draft genome assemblies for two species of Escallonia (Escalloniales).</title>
        <authorList>
            <person name="Chanderbali A."/>
            <person name="Dervinis C."/>
            <person name="Anghel I."/>
            <person name="Soltis D."/>
            <person name="Soltis P."/>
            <person name="Zapata F."/>
        </authorList>
    </citation>
    <scope>NUCLEOTIDE SEQUENCE</scope>
    <source>
        <strain evidence="2">UCBG92.1500</strain>
        <tissue evidence="2">Leaf</tissue>
    </source>
</reference>